<gene>
    <name evidence="2" type="ORF">PhCBS80983_g05903</name>
</gene>
<name>A0A507DTB1_9FUNG</name>
<dbReference type="EMBL" id="QEAQ01000152">
    <property type="protein sequence ID" value="TPX54502.1"/>
    <property type="molecule type" value="Genomic_DNA"/>
</dbReference>
<feature type="transmembrane region" description="Helical" evidence="1">
    <location>
        <begin position="20"/>
        <end position="38"/>
    </location>
</feature>
<reference evidence="2 3" key="1">
    <citation type="journal article" date="2019" name="Sci. Rep.">
        <title>Comparative genomics of chytrid fungi reveal insights into the obligate biotrophic and pathogenic lifestyle of Synchytrium endobioticum.</title>
        <authorList>
            <person name="van de Vossenberg B.T.L.H."/>
            <person name="Warris S."/>
            <person name="Nguyen H.D.T."/>
            <person name="van Gent-Pelzer M.P.E."/>
            <person name="Joly D.L."/>
            <person name="van de Geest H.C."/>
            <person name="Bonants P.J.M."/>
            <person name="Smith D.S."/>
            <person name="Levesque C.A."/>
            <person name="van der Lee T.A.J."/>
        </authorList>
    </citation>
    <scope>NUCLEOTIDE SEQUENCE [LARGE SCALE GENOMIC DNA]</scope>
    <source>
        <strain evidence="2 3">CBS 809.83</strain>
    </source>
</reference>
<keyword evidence="1" id="KW-0812">Transmembrane</keyword>
<evidence type="ECO:0000313" key="3">
    <source>
        <dbReference type="Proteomes" id="UP000318582"/>
    </source>
</evidence>
<dbReference type="AlphaFoldDB" id="A0A507DTB1"/>
<keyword evidence="1" id="KW-1133">Transmembrane helix</keyword>
<protein>
    <submittedName>
        <fullName evidence="2">Uncharacterized protein</fullName>
    </submittedName>
</protein>
<organism evidence="2 3">
    <name type="scientific">Powellomyces hirtus</name>
    <dbReference type="NCBI Taxonomy" id="109895"/>
    <lineage>
        <taxon>Eukaryota</taxon>
        <taxon>Fungi</taxon>
        <taxon>Fungi incertae sedis</taxon>
        <taxon>Chytridiomycota</taxon>
        <taxon>Chytridiomycota incertae sedis</taxon>
        <taxon>Chytridiomycetes</taxon>
        <taxon>Spizellomycetales</taxon>
        <taxon>Powellomycetaceae</taxon>
        <taxon>Powellomyces</taxon>
    </lineage>
</organism>
<evidence type="ECO:0000313" key="2">
    <source>
        <dbReference type="EMBL" id="TPX54502.1"/>
    </source>
</evidence>
<sequence>MSSTGERSLNSRGQGIQDKLQLAVGALFVGIMIIYAGVRGHKVVTQLPATYRTTQAPRTISNAYLEKMFPKTRIPSPTYEFPAMTFCPPQPGSRISFVSCYRAATATKDSCAPAGIFYRNLTFEGSDLQCLTVNDLPGKALVATNQDDILEVRVNIDGVTEGDPEGAVVATHRQLGPNEPVMSEWGFDNFFGASAYTSTEIVGKKLYTIDSNGRWQETYETKASSIRYKMDPAKYDASKEFKPFVTVEFRYPKLEATYEKSFLVLDMNNWLGEVGGVACLLFFLQRAFTVVVGFLLKRSDSFAYTNLGKEYRNEGFAHY</sequence>
<proteinExistence type="predicted"/>
<evidence type="ECO:0000256" key="1">
    <source>
        <dbReference type="SAM" id="Phobius"/>
    </source>
</evidence>
<keyword evidence="1" id="KW-0472">Membrane</keyword>
<keyword evidence="3" id="KW-1185">Reference proteome</keyword>
<feature type="transmembrane region" description="Helical" evidence="1">
    <location>
        <begin position="270"/>
        <end position="296"/>
    </location>
</feature>
<accession>A0A507DTB1</accession>
<dbReference type="Proteomes" id="UP000318582">
    <property type="component" value="Unassembled WGS sequence"/>
</dbReference>
<comment type="caution">
    <text evidence="2">The sequence shown here is derived from an EMBL/GenBank/DDBJ whole genome shotgun (WGS) entry which is preliminary data.</text>
</comment>